<dbReference type="PROSITE" id="PS51257">
    <property type="entry name" value="PROKAR_LIPOPROTEIN"/>
    <property type="match status" value="1"/>
</dbReference>
<dbReference type="NCBIfam" id="TIGR02521">
    <property type="entry name" value="type_IV_pilW"/>
    <property type="match status" value="1"/>
</dbReference>
<dbReference type="AlphaFoldDB" id="A0A916J2L0"/>
<dbReference type="Gene3D" id="1.25.40.10">
    <property type="entry name" value="Tetratricopeptide repeat domain"/>
    <property type="match status" value="1"/>
</dbReference>
<feature type="chain" id="PRO_5036698259" evidence="4">
    <location>
        <begin position="31"/>
        <end position="264"/>
    </location>
</feature>
<evidence type="ECO:0000313" key="6">
    <source>
        <dbReference type="Proteomes" id="UP000742786"/>
    </source>
</evidence>
<feature type="signal peptide" evidence="4">
    <location>
        <begin position="1"/>
        <end position="30"/>
    </location>
</feature>
<evidence type="ECO:0000256" key="2">
    <source>
        <dbReference type="ARBA" id="ARBA00022803"/>
    </source>
</evidence>
<reference evidence="5" key="1">
    <citation type="submission" date="2021-04" db="EMBL/GenBank/DDBJ databases">
        <authorList>
            <person name="Hornung B."/>
        </authorList>
    </citation>
    <scope>NUCLEOTIDE SEQUENCE</scope>
    <source>
        <strain evidence="5">G5G6</strain>
    </source>
</reference>
<sequence length="264" mass="29779">MKLMLRLAAVFLPVCLLVGCAMSPSSQSRAQAPASQEVVLGEARTRAKAHTDLGFEYYAQNQFGVALKEAKTALNHDNNYTPAYNLLALVYMSLGDDKSAEEAFLRARQLSPGDPEIANNYGLFLCRTKRVQQSFPYFNEALQNTLYPTPWEALTNYAECSLQVKDYNAAETHLQRALALIPNNARALFLMAKVKYQQKQYEEARGYITELHRNSKPNAASSFLAYCIARLTGNRDDEARYLAQMHKKFPDSDEYRKLLQGALE</sequence>
<evidence type="ECO:0000256" key="1">
    <source>
        <dbReference type="ARBA" id="ARBA00022737"/>
    </source>
</evidence>
<evidence type="ECO:0000256" key="4">
    <source>
        <dbReference type="SAM" id="SignalP"/>
    </source>
</evidence>
<dbReference type="PANTHER" id="PTHR44943:SF8">
    <property type="entry name" value="TPR REPEAT-CONTAINING PROTEIN MJ0263"/>
    <property type="match status" value="1"/>
</dbReference>
<accession>A0A916J2L0</accession>
<dbReference type="RefSeq" id="WP_220635402.1">
    <property type="nucleotide sequence ID" value="NZ_CAJQUM010000001.1"/>
</dbReference>
<name>A0A916J2L0_9PROT</name>
<evidence type="ECO:0000256" key="3">
    <source>
        <dbReference type="PROSITE-ProRule" id="PRU00339"/>
    </source>
</evidence>
<keyword evidence="6" id="KW-1185">Reference proteome</keyword>
<dbReference type="PANTHER" id="PTHR44943">
    <property type="entry name" value="CELLULOSE SYNTHASE OPERON PROTEIN C"/>
    <property type="match status" value="1"/>
</dbReference>
<organism evidence="5 6">
    <name type="scientific">Georgfuchsia toluolica</name>
    <dbReference type="NCBI Taxonomy" id="424218"/>
    <lineage>
        <taxon>Bacteria</taxon>
        <taxon>Pseudomonadati</taxon>
        <taxon>Pseudomonadota</taxon>
        <taxon>Betaproteobacteria</taxon>
        <taxon>Nitrosomonadales</taxon>
        <taxon>Sterolibacteriaceae</taxon>
        <taxon>Georgfuchsia</taxon>
    </lineage>
</organism>
<dbReference type="SMART" id="SM00028">
    <property type="entry name" value="TPR"/>
    <property type="match status" value="4"/>
</dbReference>
<protein>
    <submittedName>
        <fullName evidence="5">Type IV pilus biogenesis/stability protein PilW</fullName>
    </submittedName>
</protein>
<feature type="repeat" description="TPR" evidence="3">
    <location>
        <begin position="151"/>
        <end position="184"/>
    </location>
</feature>
<dbReference type="InterPro" id="IPR011990">
    <property type="entry name" value="TPR-like_helical_dom_sf"/>
</dbReference>
<dbReference type="EMBL" id="CAJQUM010000001">
    <property type="protein sequence ID" value="CAG4883432.1"/>
    <property type="molecule type" value="Genomic_DNA"/>
</dbReference>
<evidence type="ECO:0000313" key="5">
    <source>
        <dbReference type="EMBL" id="CAG4883432.1"/>
    </source>
</evidence>
<proteinExistence type="predicted"/>
<dbReference type="SUPFAM" id="SSF81901">
    <property type="entry name" value="HCP-like"/>
    <property type="match status" value="1"/>
</dbReference>
<dbReference type="Pfam" id="PF14559">
    <property type="entry name" value="TPR_19"/>
    <property type="match status" value="2"/>
</dbReference>
<dbReference type="PROSITE" id="PS50005">
    <property type="entry name" value="TPR"/>
    <property type="match status" value="2"/>
</dbReference>
<keyword evidence="1" id="KW-0677">Repeat</keyword>
<dbReference type="InterPro" id="IPR051685">
    <property type="entry name" value="Ycf3/AcsC/BcsC/TPR_MFPF"/>
</dbReference>
<feature type="repeat" description="TPR" evidence="3">
    <location>
        <begin position="81"/>
        <end position="114"/>
    </location>
</feature>
<dbReference type="InterPro" id="IPR019734">
    <property type="entry name" value="TPR_rpt"/>
</dbReference>
<dbReference type="Proteomes" id="UP000742786">
    <property type="component" value="Unassembled WGS sequence"/>
</dbReference>
<gene>
    <name evidence="5" type="ORF">GTOL_11314</name>
</gene>
<keyword evidence="4" id="KW-0732">Signal</keyword>
<comment type="caution">
    <text evidence="5">The sequence shown here is derived from an EMBL/GenBank/DDBJ whole genome shotgun (WGS) entry which is preliminary data.</text>
</comment>
<dbReference type="InterPro" id="IPR013360">
    <property type="entry name" value="Pilus_4_PilW"/>
</dbReference>
<keyword evidence="2 3" id="KW-0802">TPR repeat</keyword>